<organism evidence="2 3">
    <name type="scientific">Candidatus Kerfeldbacteria bacterium CG15_BIG_FIL_POST_REV_8_21_14_020_45_12</name>
    <dbReference type="NCBI Taxonomy" id="2014247"/>
    <lineage>
        <taxon>Bacteria</taxon>
        <taxon>Candidatus Kerfeldiibacteriota</taxon>
    </lineage>
</organism>
<reference evidence="2 3" key="1">
    <citation type="submission" date="2017-09" db="EMBL/GenBank/DDBJ databases">
        <title>Depth-based differentiation of microbial function through sediment-hosted aquifers and enrichment of novel symbionts in the deep terrestrial subsurface.</title>
        <authorList>
            <person name="Probst A.J."/>
            <person name="Ladd B."/>
            <person name="Jarett J.K."/>
            <person name="Geller-Mcgrath D.E."/>
            <person name="Sieber C.M."/>
            <person name="Emerson J.B."/>
            <person name="Anantharaman K."/>
            <person name="Thomas B.C."/>
            <person name="Malmstrom R."/>
            <person name="Stieglmeier M."/>
            <person name="Klingl A."/>
            <person name="Woyke T."/>
            <person name="Ryan C.M."/>
            <person name="Banfield J.F."/>
        </authorList>
    </citation>
    <scope>NUCLEOTIDE SEQUENCE [LARGE SCALE GENOMIC DNA]</scope>
    <source>
        <strain evidence="2">CG15_BIG_FIL_POST_REV_8_21_14_020_45_12</strain>
    </source>
</reference>
<dbReference type="AlphaFoldDB" id="A0A2M7H3E9"/>
<name>A0A2M7H3E9_9BACT</name>
<feature type="transmembrane region" description="Helical" evidence="1">
    <location>
        <begin position="152"/>
        <end position="169"/>
    </location>
</feature>
<dbReference type="InterPro" id="IPR043130">
    <property type="entry name" value="CDP-OH_PTrfase_TM_dom"/>
</dbReference>
<comment type="caution">
    <text evidence="2">The sequence shown here is derived from an EMBL/GenBank/DDBJ whole genome shotgun (WGS) entry which is preliminary data.</text>
</comment>
<proteinExistence type="predicted"/>
<feature type="transmembrane region" description="Helical" evidence="1">
    <location>
        <begin position="220"/>
        <end position="247"/>
    </location>
</feature>
<dbReference type="InterPro" id="IPR000462">
    <property type="entry name" value="CDP-OH_P_trans"/>
</dbReference>
<dbReference type="Proteomes" id="UP000230292">
    <property type="component" value="Unassembled WGS sequence"/>
</dbReference>
<evidence type="ECO:0008006" key="4">
    <source>
        <dbReference type="Google" id="ProtNLM"/>
    </source>
</evidence>
<evidence type="ECO:0000313" key="3">
    <source>
        <dbReference type="Proteomes" id="UP000230292"/>
    </source>
</evidence>
<dbReference type="Gene3D" id="1.20.120.1760">
    <property type="match status" value="1"/>
</dbReference>
<keyword evidence="1" id="KW-0812">Transmembrane</keyword>
<keyword evidence="1" id="KW-1133">Transmembrane helix</keyword>
<keyword evidence="1" id="KW-0472">Membrane</keyword>
<accession>A0A2M7H3E9</accession>
<protein>
    <recommendedName>
        <fullName evidence="4">CDP-alcohol phosphatidyltransferase family protein</fullName>
    </recommendedName>
</protein>
<dbReference type="GO" id="GO:0016020">
    <property type="term" value="C:membrane"/>
    <property type="evidence" value="ECO:0007669"/>
    <property type="project" value="InterPro"/>
</dbReference>
<evidence type="ECO:0000256" key="1">
    <source>
        <dbReference type="SAM" id="Phobius"/>
    </source>
</evidence>
<sequence length="268" mass="30455">MNTMPTSPNSKVNNQENPRWIIKREDPLYGHYVVQQLAYFVVRLIDRTPITPNFVTALSFLTGLTGAVLFALGQRHYFIWGILFINLALILDCVDGQLCRRRGTGSNFGAWLDYHTDKLKDGAVLLGWTIGAYKLASAHSAEIVSSFPQTSLAILYFTVAFLAIFFQFLRNITALNRDINTLQKTGHKDEPRTFYDTSANSGQFIRSLKHSLLFKYADRILLFTIFGLLGLYFQAIIVYAALAIFYATLSAFLNYREGWRADQVKQPQ</sequence>
<feature type="transmembrane region" description="Helical" evidence="1">
    <location>
        <begin position="77"/>
        <end position="94"/>
    </location>
</feature>
<evidence type="ECO:0000313" key="2">
    <source>
        <dbReference type="EMBL" id="PIW36760.1"/>
    </source>
</evidence>
<gene>
    <name evidence="2" type="ORF">COW24_03685</name>
</gene>
<dbReference type="GO" id="GO:0016780">
    <property type="term" value="F:phosphotransferase activity, for other substituted phosphate groups"/>
    <property type="evidence" value="ECO:0007669"/>
    <property type="project" value="InterPro"/>
</dbReference>
<dbReference type="GO" id="GO:0008654">
    <property type="term" value="P:phospholipid biosynthetic process"/>
    <property type="evidence" value="ECO:0007669"/>
    <property type="project" value="InterPro"/>
</dbReference>
<dbReference type="Pfam" id="PF01066">
    <property type="entry name" value="CDP-OH_P_transf"/>
    <property type="match status" value="1"/>
</dbReference>
<dbReference type="EMBL" id="PFGC01000041">
    <property type="protein sequence ID" value="PIW36760.1"/>
    <property type="molecule type" value="Genomic_DNA"/>
</dbReference>
<feature type="transmembrane region" description="Helical" evidence="1">
    <location>
        <begin position="53"/>
        <end position="71"/>
    </location>
</feature>